<feature type="transmembrane region" description="Helical" evidence="5">
    <location>
        <begin position="215"/>
        <end position="233"/>
    </location>
</feature>
<gene>
    <name evidence="6" type="ORF">ACFQ38_09015</name>
</gene>
<comment type="caution">
    <text evidence="6">The sequence shown here is derived from an EMBL/GenBank/DDBJ whole genome shotgun (WGS) entry which is preliminary data.</text>
</comment>
<evidence type="ECO:0000313" key="7">
    <source>
        <dbReference type="Proteomes" id="UP001597231"/>
    </source>
</evidence>
<dbReference type="PANTHER" id="PTHR11040">
    <property type="entry name" value="ZINC/IRON TRANSPORTER"/>
    <property type="match status" value="1"/>
</dbReference>
<protein>
    <submittedName>
        <fullName evidence="6">ZIP family metal transporter</fullName>
    </submittedName>
</protein>
<dbReference type="RefSeq" id="WP_381480439.1">
    <property type="nucleotide sequence ID" value="NZ_JBHTLT010000042.1"/>
</dbReference>
<proteinExistence type="inferred from homology"/>
<keyword evidence="7" id="KW-1185">Reference proteome</keyword>
<comment type="subcellular location">
    <subcellularLocation>
        <location evidence="1">Cell membrane</location>
        <topology evidence="1">Multi-pass membrane protein</topology>
    </subcellularLocation>
</comment>
<feature type="transmembrane region" description="Helical" evidence="5">
    <location>
        <begin position="6"/>
        <end position="29"/>
    </location>
</feature>
<comment type="similarity">
    <text evidence="2">Belongs to the ZIP transporter (TC 2.A.5) family.</text>
</comment>
<keyword evidence="5" id="KW-0472">Membrane</keyword>
<organism evidence="6 7">
    <name type="scientific">Sporosarcina contaminans</name>
    <dbReference type="NCBI Taxonomy" id="633403"/>
    <lineage>
        <taxon>Bacteria</taxon>
        <taxon>Bacillati</taxon>
        <taxon>Bacillota</taxon>
        <taxon>Bacilli</taxon>
        <taxon>Bacillales</taxon>
        <taxon>Caryophanaceae</taxon>
        <taxon>Sporosarcina</taxon>
    </lineage>
</organism>
<feature type="transmembrane region" description="Helical" evidence="5">
    <location>
        <begin position="59"/>
        <end position="79"/>
    </location>
</feature>
<keyword evidence="4" id="KW-0862">Zinc</keyword>
<name>A0ABW3TXJ4_9BACL</name>
<sequence>MTHVWFIGFLSTFAGISAGGLVASCISGFKRSIGTIYAICTGLILGLISFELMPEAIEMGNWIIVAVGFIAGVIVFHFLHEKLESKPMPVKSSEIRGMRMGIFLALIISIHNFPVGVVLGASEQSKFSIALLQALVLHNIPEGMILFTPFFIYLLFLLSVVIAIPVALGALIGEMIGIQNNLLWAFLISSTIGTIYMVVIKEILPESIRQASNHYSLFIAVIAFFMMGIYLLYV</sequence>
<dbReference type="Proteomes" id="UP001597231">
    <property type="component" value="Unassembled WGS sequence"/>
</dbReference>
<accession>A0ABW3TXJ4</accession>
<dbReference type="PANTHER" id="PTHR11040:SF211">
    <property type="entry name" value="ZINC TRANSPORTER ZIP11"/>
    <property type="match status" value="1"/>
</dbReference>
<evidence type="ECO:0000256" key="2">
    <source>
        <dbReference type="ARBA" id="ARBA00006939"/>
    </source>
</evidence>
<feature type="transmembrane region" description="Helical" evidence="5">
    <location>
        <begin position="182"/>
        <end position="203"/>
    </location>
</feature>
<keyword evidence="5" id="KW-1133">Transmembrane helix</keyword>
<evidence type="ECO:0000256" key="1">
    <source>
        <dbReference type="ARBA" id="ARBA00004651"/>
    </source>
</evidence>
<evidence type="ECO:0000313" key="6">
    <source>
        <dbReference type="EMBL" id="MFD1205243.1"/>
    </source>
</evidence>
<dbReference type="EMBL" id="JBHTLT010000042">
    <property type="protein sequence ID" value="MFD1205243.1"/>
    <property type="molecule type" value="Genomic_DNA"/>
</dbReference>
<keyword evidence="3" id="KW-1003">Cell membrane</keyword>
<keyword evidence="5" id="KW-0812">Transmembrane</keyword>
<evidence type="ECO:0000256" key="3">
    <source>
        <dbReference type="ARBA" id="ARBA00022475"/>
    </source>
</evidence>
<reference evidence="7" key="1">
    <citation type="journal article" date="2019" name="Int. J. Syst. Evol. Microbiol.">
        <title>The Global Catalogue of Microorganisms (GCM) 10K type strain sequencing project: providing services to taxonomists for standard genome sequencing and annotation.</title>
        <authorList>
            <consortium name="The Broad Institute Genomics Platform"/>
            <consortium name="The Broad Institute Genome Sequencing Center for Infectious Disease"/>
            <person name="Wu L."/>
            <person name="Ma J."/>
        </authorList>
    </citation>
    <scope>NUCLEOTIDE SEQUENCE [LARGE SCALE GENOMIC DNA]</scope>
    <source>
        <strain evidence="7">CCUG 53915</strain>
    </source>
</reference>
<evidence type="ECO:0000256" key="4">
    <source>
        <dbReference type="ARBA" id="ARBA00022833"/>
    </source>
</evidence>
<feature type="transmembrane region" description="Helical" evidence="5">
    <location>
        <begin position="154"/>
        <end position="176"/>
    </location>
</feature>
<feature type="transmembrane region" description="Helical" evidence="5">
    <location>
        <begin position="36"/>
        <end position="53"/>
    </location>
</feature>
<evidence type="ECO:0000256" key="5">
    <source>
        <dbReference type="SAM" id="Phobius"/>
    </source>
</evidence>
<feature type="transmembrane region" description="Helical" evidence="5">
    <location>
        <begin position="100"/>
        <end position="121"/>
    </location>
</feature>